<comment type="similarity">
    <text evidence="8">Belongs to the TsuA/YedE (TC 9.B.102) family.</text>
</comment>
<evidence type="ECO:0000313" key="11">
    <source>
        <dbReference type="Proteomes" id="UP001424441"/>
    </source>
</evidence>
<evidence type="ECO:0000256" key="7">
    <source>
        <dbReference type="ARBA" id="ARBA00023136"/>
    </source>
</evidence>
<evidence type="ECO:0000256" key="5">
    <source>
        <dbReference type="ARBA" id="ARBA00022692"/>
    </source>
</evidence>
<keyword evidence="11" id="KW-1185">Reference proteome</keyword>
<evidence type="ECO:0000256" key="2">
    <source>
        <dbReference type="ARBA" id="ARBA00022448"/>
    </source>
</evidence>
<keyword evidence="7 9" id="KW-0472">Membrane</keyword>
<evidence type="ECO:0000256" key="1">
    <source>
        <dbReference type="ARBA" id="ARBA00004429"/>
    </source>
</evidence>
<evidence type="ECO:0000313" key="10">
    <source>
        <dbReference type="EMBL" id="GAA0608000.1"/>
    </source>
</evidence>
<comment type="caution">
    <text evidence="10">The sequence shown here is derived from an EMBL/GenBank/DDBJ whole genome shotgun (WGS) entry which is preliminary data.</text>
</comment>
<name>A0ABP3RI63_9HYPH</name>
<accession>A0ABP3RI63</accession>
<dbReference type="InterPro" id="IPR007272">
    <property type="entry name" value="Sulf_transp_TsuA/YedE"/>
</dbReference>
<sequence length="142" mass="14722">MTDFTPLQSLGGGMLIGLAACLLMYFHGRIAGISGILAGILPPLSSDWGWRAAFLIGAIAAPAFLFYSFGFTPAFESNAPVFALIVSGLMVGFGITIGSGCTSGHGICGISRLSVRSIAATVTFMLTTTITVFIIRHILGGF</sequence>
<evidence type="ECO:0000256" key="4">
    <source>
        <dbReference type="ARBA" id="ARBA00022519"/>
    </source>
</evidence>
<dbReference type="PANTHER" id="PTHR30574">
    <property type="entry name" value="INNER MEMBRANE PROTEIN YEDE"/>
    <property type="match status" value="1"/>
</dbReference>
<evidence type="ECO:0000256" key="8">
    <source>
        <dbReference type="ARBA" id="ARBA00035655"/>
    </source>
</evidence>
<comment type="subcellular location">
    <subcellularLocation>
        <location evidence="1">Cell inner membrane</location>
        <topology evidence="1">Multi-pass membrane protein</topology>
    </subcellularLocation>
</comment>
<evidence type="ECO:0000256" key="6">
    <source>
        <dbReference type="ARBA" id="ARBA00022989"/>
    </source>
</evidence>
<feature type="transmembrane region" description="Helical" evidence="9">
    <location>
        <begin position="113"/>
        <end position="139"/>
    </location>
</feature>
<feature type="transmembrane region" description="Helical" evidence="9">
    <location>
        <begin position="48"/>
        <end position="69"/>
    </location>
</feature>
<feature type="transmembrane region" description="Helical" evidence="9">
    <location>
        <begin position="81"/>
        <end position="101"/>
    </location>
</feature>
<keyword evidence="3" id="KW-1003">Cell membrane</keyword>
<keyword evidence="2" id="KW-0813">Transport</keyword>
<dbReference type="RefSeq" id="WP_343805995.1">
    <property type="nucleotide sequence ID" value="NZ_BAAADE010000005.1"/>
</dbReference>
<evidence type="ECO:0000256" key="3">
    <source>
        <dbReference type="ARBA" id="ARBA00022475"/>
    </source>
</evidence>
<proteinExistence type="inferred from homology"/>
<dbReference type="PANTHER" id="PTHR30574:SF1">
    <property type="entry name" value="SULPHUR TRANSPORT DOMAIN-CONTAINING PROTEIN"/>
    <property type="match status" value="1"/>
</dbReference>
<gene>
    <name evidence="10" type="ORF">GCM10008943_24430</name>
</gene>
<keyword evidence="5 9" id="KW-0812">Transmembrane</keyword>
<keyword evidence="6 9" id="KW-1133">Transmembrane helix</keyword>
<dbReference type="EMBL" id="BAAADE010000005">
    <property type="protein sequence ID" value="GAA0608000.1"/>
    <property type="molecule type" value="Genomic_DNA"/>
</dbReference>
<protein>
    <submittedName>
        <fullName evidence="10">YeeE/YedE family protein</fullName>
    </submittedName>
</protein>
<dbReference type="Proteomes" id="UP001424441">
    <property type="component" value="Unassembled WGS sequence"/>
</dbReference>
<organism evidence="10 11">
    <name type="scientific">Paenochrobactrum glaciei</name>
    <dbReference type="NCBI Taxonomy" id="486407"/>
    <lineage>
        <taxon>Bacteria</taxon>
        <taxon>Pseudomonadati</taxon>
        <taxon>Pseudomonadota</taxon>
        <taxon>Alphaproteobacteria</taxon>
        <taxon>Hyphomicrobiales</taxon>
        <taxon>Brucellaceae</taxon>
        <taxon>Paenochrobactrum</taxon>
    </lineage>
</organism>
<evidence type="ECO:0000256" key="9">
    <source>
        <dbReference type="SAM" id="Phobius"/>
    </source>
</evidence>
<keyword evidence="4" id="KW-0997">Cell inner membrane</keyword>
<feature type="transmembrane region" description="Helical" evidence="9">
    <location>
        <begin position="6"/>
        <end position="27"/>
    </location>
</feature>
<reference evidence="11" key="1">
    <citation type="journal article" date="2019" name="Int. J. Syst. Evol. Microbiol.">
        <title>The Global Catalogue of Microorganisms (GCM) 10K type strain sequencing project: providing services to taxonomists for standard genome sequencing and annotation.</title>
        <authorList>
            <consortium name="The Broad Institute Genomics Platform"/>
            <consortium name="The Broad Institute Genome Sequencing Center for Infectious Disease"/>
            <person name="Wu L."/>
            <person name="Ma J."/>
        </authorList>
    </citation>
    <scope>NUCLEOTIDE SEQUENCE [LARGE SCALE GENOMIC DNA]</scope>
    <source>
        <strain evidence="11">JCM 15115</strain>
    </source>
</reference>